<accession>A0A6A6KRJ5</accession>
<dbReference type="PANTHER" id="PTHR33783">
    <property type="entry name" value="PROTEIN HAIKU1"/>
    <property type="match status" value="1"/>
</dbReference>
<sequence>MRLLQNSISGIDSNNQFLGFSPLAPLVSPRWNNLPPQRPQLHQNQQQFTPLQQGILPSLTSGMLASQPQFQLPSSPPPFGCLNSPRSPHPLFSPGLLLSPSSFPSKWIYDAAESFAALTLNRSWKHGFDGVVFQNKVKFITIVSSEFMGSTFN</sequence>
<dbReference type="EMBL" id="JAAGAX010000015">
    <property type="protein sequence ID" value="KAF2291581.1"/>
    <property type="molecule type" value="Genomic_DNA"/>
</dbReference>
<dbReference type="PANTHER" id="PTHR33783:SF4">
    <property type="entry name" value="VQ MOTIF-CONTAINING PROTEIN 9"/>
    <property type="match status" value="1"/>
</dbReference>
<gene>
    <name evidence="1" type="ORF">GH714_025894</name>
</gene>
<dbReference type="AlphaFoldDB" id="A0A6A6KRJ5"/>
<comment type="caution">
    <text evidence="1">The sequence shown here is derived from an EMBL/GenBank/DDBJ whole genome shotgun (WGS) entry which is preliminary data.</text>
</comment>
<name>A0A6A6KRJ5_HEVBR</name>
<evidence type="ECO:0000313" key="2">
    <source>
        <dbReference type="Proteomes" id="UP000467840"/>
    </source>
</evidence>
<organism evidence="1 2">
    <name type="scientific">Hevea brasiliensis</name>
    <name type="common">Para rubber tree</name>
    <name type="synonym">Siphonia brasiliensis</name>
    <dbReference type="NCBI Taxonomy" id="3981"/>
    <lineage>
        <taxon>Eukaryota</taxon>
        <taxon>Viridiplantae</taxon>
        <taxon>Streptophyta</taxon>
        <taxon>Embryophyta</taxon>
        <taxon>Tracheophyta</taxon>
        <taxon>Spermatophyta</taxon>
        <taxon>Magnoliopsida</taxon>
        <taxon>eudicotyledons</taxon>
        <taxon>Gunneridae</taxon>
        <taxon>Pentapetalae</taxon>
        <taxon>rosids</taxon>
        <taxon>fabids</taxon>
        <taxon>Malpighiales</taxon>
        <taxon>Euphorbiaceae</taxon>
        <taxon>Crotonoideae</taxon>
        <taxon>Micrandreae</taxon>
        <taxon>Hevea</taxon>
    </lineage>
</organism>
<reference evidence="1 2" key="1">
    <citation type="journal article" date="2020" name="Mol. Plant">
        <title>The Chromosome-Based Rubber Tree Genome Provides New Insights into Spurge Genome Evolution and Rubber Biosynthesis.</title>
        <authorList>
            <person name="Liu J."/>
            <person name="Shi C."/>
            <person name="Shi C.C."/>
            <person name="Li W."/>
            <person name="Zhang Q.J."/>
            <person name="Zhang Y."/>
            <person name="Li K."/>
            <person name="Lu H.F."/>
            <person name="Shi C."/>
            <person name="Zhu S.T."/>
            <person name="Xiao Z.Y."/>
            <person name="Nan H."/>
            <person name="Yue Y."/>
            <person name="Zhu X.G."/>
            <person name="Wu Y."/>
            <person name="Hong X.N."/>
            <person name="Fan G.Y."/>
            <person name="Tong Y."/>
            <person name="Zhang D."/>
            <person name="Mao C.L."/>
            <person name="Liu Y.L."/>
            <person name="Hao S.J."/>
            <person name="Liu W.Q."/>
            <person name="Lv M.Q."/>
            <person name="Zhang H.B."/>
            <person name="Liu Y."/>
            <person name="Hu-Tang G.R."/>
            <person name="Wang J.P."/>
            <person name="Wang J.H."/>
            <person name="Sun Y.H."/>
            <person name="Ni S.B."/>
            <person name="Chen W.B."/>
            <person name="Zhang X.C."/>
            <person name="Jiao Y.N."/>
            <person name="Eichler E.E."/>
            <person name="Li G.H."/>
            <person name="Liu X."/>
            <person name="Gao L.Z."/>
        </authorList>
    </citation>
    <scope>NUCLEOTIDE SEQUENCE [LARGE SCALE GENOMIC DNA]</scope>
    <source>
        <strain evidence="2">cv. GT1</strain>
        <tissue evidence="1">Leaf</tissue>
    </source>
</reference>
<protein>
    <submittedName>
        <fullName evidence="1">Uncharacterized protein</fullName>
    </submittedName>
</protein>
<dbReference type="Proteomes" id="UP000467840">
    <property type="component" value="Chromosome 2"/>
</dbReference>
<dbReference type="InterPro" id="IPR039612">
    <property type="entry name" value="VQ_5/9/14"/>
</dbReference>
<proteinExistence type="predicted"/>
<evidence type="ECO:0000313" key="1">
    <source>
        <dbReference type="EMBL" id="KAF2291581.1"/>
    </source>
</evidence>
<keyword evidence="2" id="KW-1185">Reference proteome</keyword>